<keyword evidence="4" id="KW-1185">Reference proteome</keyword>
<reference evidence="3" key="1">
    <citation type="journal article" date="2020" name="Stud. Mycol.">
        <title>101 Dothideomycetes genomes: a test case for predicting lifestyles and emergence of pathogens.</title>
        <authorList>
            <person name="Haridas S."/>
            <person name="Albert R."/>
            <person name="Binder M."/>
            <person name="Bloem J."/>
            <person name="Labutti K."/>
            <person name="Salamov A."/>
            <person name="Andreopoulos B."/>
            <person name="Baker S."/>
            <person name="Barry K."/>
            <person name="Bills G."/>
            <person name="Bluhm B."/>
            <person name="Cannon C."/>
            <person name="Castanera R."/>
            <person name="Culley D."/>
            <person name="Daum C."/>
            <person name="Ezra D."/>
            <person name="Gonzalez J."/>
            <person name="Henrissat B."/>
            <person name="Kuo A."/>
            <person name="Liang C."/>
            <person name="Lipzen A."/>
            <person name="Lutzoni F."/>
            <person name="Magnuson J."/>
            <person name="Mondo S."/>
            <person name="Nolan M."/>
            <person name="Ohm R."/>
            <person name="Pangilinan J."/>
            <person name="Park H.-J."/>
            <person name="Ramirez L."/>
            <person name="Alfaro M."/>
            <person name="Sun H."/>
            <person name="Tritt A."/>
            <person name="Yoshinaga Y."/>
            <person name="Zwiers L.-H."/>
            <person name="Turgeon B."/>
            <person name="Goodwin S."/>
            <person name="Spatafora J."/>
            <person name="Crous P."/>
            <person name="Grigoriev I."/>
        </authorList>
    </citation>
    <scope>NUCLEOTIDE SEQUENCE</scope>
    <source>
        <strain evidence="3">CBS 262.69</strain>
    </source>
</reference>
<feature type="transmembrane region" description="Helical" evidence="2">
    <location>
        <begin position="282"/>
        <end position="304"/>
    </location>
</feature>
<keyword evidence="2" id="KW-0472">Membrane</keyword>
<dbReference type="Pfam" id="PF14610">
    <property type="entry name" value="Psg1"/>
    <property type="match status" value="1"/>
</dbReference>
<evidence type="ECO:0000256" key="2">
    <source>
        <dbReference type="SAM" id="Phobius"/>
    </source>
</evidence>
<keyword evidence="2" id="KW-0812">Transmembrane</keyword>
<accession>A0A6G1IBT1</accession>
<evidence type="ECO:0000313" key="4">
    <source>
        <dbReference type="Proteomes" id="UP000799640"/>
    </source>
</evidence>
<feature type="region of interest" description="Disordered" evidence="1">
    <location>
        <begin position="88"/>
        <end position="143"/>
    </location>
</feature>
<sequence length="392" mass="41351">MPNNDPHPPKFQVERHKAVHINALVRASGGPRDQQPAIASLNHRKLSARSLIRPRPVSLPAVTMRLAHTLAQLLLASTALAGPLVARQDTSSTAAASTTTTTTSKDKSGTVTSSASAAATDKSTPFPTTTGEENDAPNTAIPKASVLPDGSFLNCKQSGPSPICGPANGTTVYVGETYYVTWDPDSFPNNATVTIALNYHNDTTRAAWTSAGTPKGMRFVTVTMNKDWLQGGGSANLTFAAISYSAASNHAAAPFPGPQVMLTNKPASHYEAPPKTSRPSNLSLLIGLPVSLGAVALILLGLFFGMRQTRGIGVGSVMGRRRGYDSGKSRRQRMGIKKGAIRLEEREVGGGFSDDVVAPAPLGRGERTESLGSLVGGENAFRREVEEQRARQ</sequence>
<feature type="compositionally biased region" description="Low complexity" evidence="1">
    <location>
        <begin position="89"/>
        <end position="124"/>
    </location>
</feature>
<feature type="region of interest" description="Disordered" evidence="1">
    <location>
        <begin position="355"/>
        <end position="375"/>
    </location>
</feature>
<name>A0A6G1IBT1_9PEZI</name>
<dbReference type="Proteomes" id="UP000799640">
    <property type="component" value="Unassembled WGS sequence"/>
</dbReference>
<dbReference type="InterPro" id="IPR028000">
    <property type="entry name" value="Pma1"/>
</dbReference>
<dbReference type="EMBL" id="ML996687">
    <property type="protein sequence ID" value="KAF2405651.1"/>
    <property type="molecule type" value="Genomic_DNA"/>
</dbReference>
<keyword evidence="2" id="KW-1133">Transmembrane helix</keyword>
<dbReference type="OrthoDB" id="4084551at2759"/>
<organism evidence="3 4">
    <name type="scientific">Trichodelitschia bisporula</name>
    <dbReference type="NCBI Taxonomy" id="703511"/>
    <lineage>
        <taxon>Eukaryota</taxon>
        <taxon>Fungi</taxon>
        <taxon>Dikarya</taxon>
        <taxon>Ascomycota</taxon>
        <taxon>Pezizomycotina</taxon>
        <taxon>Dothideomycetes</taxon>
        <taxon>Dothideomycetes incertae sedis</taxon>
        <taxon>Phaeotrichales</taxon>
        <taxon>Phaeotrichaceae</taxon>
        <taxon>Trichodelitschia</taxon>
    </lineage>
</organism>
<evidence type="ECO:0000256" key="1">
    <source>
        <dbReference type="SAM" id="MobiDB-lite"/>
    </source>
</evidence>
<proteinExistence type="predicted"/>
<evidence type="ECO:0000313" key="3">
    <source>
        <dbReference type="EMBL" id="KAF2405651.1"/>
    </source>
</evidence>
<dbReference type="AlphaFoldDB" id="A0A6G1IBT1"/>
<protein>
    <submittedName>
        <fullName evidence="3">Uncharacterized protein</fullName>
    </submittedName>
</protein>
<gene>
    <name evidence="3" type="ORF">EJ06DRAFT_578158</name>
</gene>